<feature type="compositionally biased region" description="Basic and acidic residues" evidence="1">
    <location>
        <begin position="145"/>
        <end position="156"/>
    </location>
</feature>
<evidence type="ECO:0008006" key="4">
    <source>
        <dbReference type="Google" id="ProtNLM"/>
    </source>
</evidence>
<reference evidence="2 3" key="1">
    <citation type="submission" date="2024-10" db="EMBL/GenBank/DDBJ databases">
        <title>Updated reference genomes for cyclostephanoid diatoms.</title>
        <authorList>
            <person name="Roberts W.R."/>
            <person name="Alverson A.J."/>
        </authorList>
    </citation>
    <scope>NUCLEOTIDE SEQUENCE [LARGE SCALE GENOMIC DNA]</scope>
    <source>
        <strain evidence="2 3">AJA276-08</strain>
    </source>
</reference>
<comment type="caution">
    <text evidence="2">The sequence shown here is derived from an EMBL/GenBank/DDBJ whole genome shotgun (WGS) entry which is preliminary data.</text>
</comment>
<feature type="compositionally biased region" description="Basic and acidic residues" evidence="1">
    <location>
        <begin position="439"/>
        <end position="472"/>
    </location>
</feature>
<feature type="region of interest" description="Disordered" evidence="1">
    <location>
        <begin position="373"/>
        <end position="393"/>
    </location>
</feature>
<feature type="compositionally biased region" description="Basic residues" evidence="1">
    <location>
        <begin position="428"/>
        <end position="438"/>
    </location>
</feature>
<proteinExistence type="predicted"/>
<dbReference type="EMBL" id="JALLAZ020001127">
    <property type="protein sequence ID" value="KAL3780171.1"/>
    <property type="molecule type" value="Genomic_DNA"/>
</dbReference>
<feature type="compositionally biased region" description="Low complexity" evidence="1">
    <location>
        <begin position="16"/>
        <end position="25"/>
    </location>
</feature>
<evidence type="ECO:0000313" key="2">
    <source>
        <dbReference type="EMBL" id="KAL3780171.1"/>
    </source>
</evidence>
<feature type="region of interest" description="Disordered" evidence="1">
    <location>
        <begin position="110"/>
        <end position="129"/>
    </location>
</feature>
<protein>
    <recommendedName>
        <fullName evidence="4">J domain-containing protein</fullName>
    </recommendedName>
</protein>
<accession>A0ABD3NYK1</accession>
<sequence length="861" mass="97303">MPALLRSALSRMGKNSPSSSPSSPSGRKVMMGGSALCRRSLSIRATQFLDDGDTSDGMINGGSQRRRQQQPTKDDDVELATMDESPVRQKPKSLVNVLVNDDCVGIVVEEEEEEEEEEEPPPSPYPLAVLRSMGSVSDREGEDEERGHNEDNNDTDKGDDEGDKDDEMARAGNEALLLIYGHNVNLYTDVFQLPAHSNFDLESIERSHEDLMEQLTLALGCVSYQREAAIVCGYNGRSALDMDPRTYLEIKCDAIRRAREILLHDESRREYDEMLRRYSSVVEEAGSFGVGKDVRDRIVHVENAADDVIGTPPFGTPPSAGIEQEEGLIKLYPDTKDDDGDEYTYGSHGDYSYDSEDASYFEDVGLKEKENMNAPQQGQQDLSPTDQNEFDSLINDSLDDEDFFSQLSTSKQVLSSPPAIPRLSYPRRSPRQQQSRRRMINDFNHREPDDGKNKREPEKDRDQSDDKDKDDFIFDPFNLMRDGDVYPFLVKDGDTLHIHDDDNLKESVSFVCPLPSREEEVGDDDLVTEITQQVEDAGSTIKTNSSSVFDDIDDDDKDAEKPGPKKKNSKEQLYPQRGLKNKEHNFFSSSLSDDSEEGRNSLEKSSSFGNITPLITPYDTDNENVRLDVDCFGSHEKKHTLEAFREHIFLYDNTSISTMSMEKKNKKTNKSGLKAKVRSLAHSLRVAGRVKGTKDSTNISSEEQSELEEAEVRRLLKIASTFAKMNNASKEKELQVFDKHDDYDDDSCYSGYSSNSHDSDEEEHSKIMQFLRSISKGSEENDEIDCFPAEEDDRHSVRFNVNDEEFEYSSPNGRNAKTHGSRKPEFFPCLDVFFDAACELTDDMIDVVETFLWIPDEERSG</sequence>
<organism evidence="2 3">
    <name type="scientific">Stephanodiscus triporus</name>
    <dbReference type="NCBI Taxonomy" id="2934178"/>
    <lineage>
        <taxon>Eukaryota</taxon>
        <taxon>Sar</taxon>
        <taxon>Stramenopiles</taxon>
        <taxon>Ochrophyta</taxon>
        <taxon>Bacillariophyta</taxon>
        <taxon>Coscinodiscophyceae</taxon>
        <taxon>Thalassiosirophycidae</taxon>
        <taxon>Stephanodiscales</taxon>
        <taxon>Stephanodiscaceae</taxon>
        <taxon>Stephanodiscus</taxon>
    </lineage>
</organism>
<feature type="compositionally biased region" description="Acidic residues" evidence="1">
    <location>
        <begin position="110"/>
        <end position="120"/>
    </location>
</feature>
<feature type="compositionally biased region" description="Polar residues" evidence="1">
    <location>
        <begin position="534"/>
        <end position="548"/>
    </location>
</feature>
<feature type="compositionally biased region" description="Polar residues" evidence="1">
    <location>
        <begin position="373"/>
        <end position="387"/>
    </location>
</feature>
<feature type="region of interest" description="Disordered" evidence="1">
    <location>
        <begin position="333"/>
        <end position="355"/>
    </location>
</feature>
<dbReference type="AlphaFoldDB" id="A0ABD3NYK1"/>
<feature type="region of interest" description="Disordered" evidence="1">
    <location>
        <begin position="47"/>
        <end position="93"/>
    </location>
</feature>
<name>A0ABD3NYK1_9STRA</name>
<feature type="region of interest" description="Disordered" evidence="1">
    <location>
        <begin position="408"/>
        <end position="472"/>
    </location>
</feature>
<dbReference type="Proteomes" id="UP001530315">
    <property type="component" value="Unassembled WGS sequence"/>
</dbReference>
<feature type="region of interest" description="Disordered" evidence="1">
    <location>
        <begin position="1"/>
        <end position="34"/>
    </location>
</feature>
<feature type="compositionally biased region" description="Acidic residues" evidence="1">
    <location>
        <begin position="157"/>
        <end position="166"/>
    </location>
</feature>
<keyword evidence="3" id="KW-1185">Reference proteome</keyword>
<gene>
    <name evidence="2" type="ORF">ACHAW5_010529</name>
</gene>
<evidence type="ECO:0000256" key="1">
    <source>
        <dbReference type="SAM" id="MobiDB-lite"/>
    </source>
</evidence>
<evidence type="ECO:0000313" key="3">
    <source>
        <dbReference type="Proteomes" id="UP001530315"/>
    </source>
</evidence>
<feature type="region of interest" description="Disordered" evidence="1">
    <location>
        <begin position="134"/>
        <end position="166"/>
    </location>
</feature>
<feature type="region of interest" description="Disordered" evidence="1">
    <location>
        <begin position="534"/>
        <end position="612"/>
    </location>
</feature>